<protein>
    <submittedName>
        <fullName evidence="1">Uncharacterized protein</fullName>
    </submittedName>
</protein>
<dbReference type="RefSeq" id="WP_058297163.1">
    <property type="nucleotide sequence ID" value="NZ_FMAU01000001.1"/>
</dbReference>
<evidence type="ECO:0000313" key="1">
    <source>
        <dbReference type="EMBL" id="SCB74819.1"/>
    </source>
</evidence>
<reference evidence="2" key="1">
    <citation type="submission" date="2016-08" db="EMBL/GenBank/DDBJ databases">
        <authorList>
            <person name="Varghese N."/>
            <person name="Submissions Spin"/>
        </authorList>
    </citation>
    <scope>NUCLEOTIDE SEQUENCE [LARGE SCALE GENOMIC DNA]</scope>
    <source>
        <strain evidence="2">SGD-1123</strain>
    </source>
</reference>
<sequence length="101" mass="11342">MKKWIGIISTLILMFLILHSTPHLAVRTSVFVMGYPAAALKSGIADDVFQKYVDTDDLSGSNEKVYTLTEPPVEEATQGQLRNYRVKKIGFLHFAEYYGEG</sequence>
<name>A0A0V8HQK8_9BACI</name>
<organism evidence="1 2">
    <name type="scientific">[Bacillus] enclensis</name>
    <dbReference type="NCBI Taxonomy" id="1402860"/>
    <lineage>
        <taxon>Bacteria</taxon>
        <taxon>Bacillati</taxon>
        <taxon>Bacillota</taxon>
        <taxon>Bacilli</taxon>
        <taxon>Bacillales</taxon>
        <taxon>Bacillaceae</taxon>
        <taxon>Rossellomorea</taxon>
    </lineage>
</organism>
<proteinExistence type="predicted"/>
<dbReference type="AlphaFoldDB" id="A0A0V8HQK8"/>
<keyword evidence="2" id="KW-1185">Reference proteome</keyword>
<accession>A0A0V8HQK8</accession>
<gene>
    <name evidence="1" type="ORF">GA0061094_0242</name>
</gene>
<dbReference type="EMBL" id="FMAU01000001">
    <property type="protein sequence ID" value="SCB74819.1"/>
    <property type="molecule type" value="Genomic_DNA"/>
</dbReference>
<evidence type="ECO:0000313" key="2">
    <source>
        <dbReference type="Proteomes" id="UP000181997"/>
    </source>
</evidence>
<dbReference type="OrthoDB" id="1798228at2"/>
<dbReference type="Proteomes" id="UP000181997">
    <property type="component" value="Unassembled WGS sequence"/>
</dbReference>